<reference evidence="2" key="1">
    <citation type="journal article" date="2021" name="Nat. Commun.">
        <title>Genetic determinants of endophytism in the Arabidopsis root mycobiome.</title>
        <authorList>
            <person name="Mesny F."/>
            <person name="Miyauchi S."/>
            <person name="Thiergart T."/>
            <person name="Pickel B."/>
            <person name="Atanasova L."/>
            <person name="Karlsson M."/>
            <person name="Huettel B."/>
            <person name="Barry K.W."/>
            <person name="Haridas S."/>
            <person name="Chen C."/>
            <person name="Bauer D."/>
            <person name="Andreopoulos W."/>
            <person name="Pangilinan J."/>
            <person name="LaButti K."/>
            <person name="Riley R."/>
            <person name="Lipzen A."/>
            <person name="Clum A."/>
            <person name="Drula E."/>
            <person name="Henrissat B."/>
            <person name="Kohler A."/>
            <person name="Grigoriev I.V."/>
            <person name="Martin F.M."/>
            <person name="Hacquard S."/>
        </authorList>
    </citation>
    <scope>NUCLEOTIDE SEQUENCE</scope>
    <source>
        <strain evidence="2">MPI-SDFR-AT-0073</strain>
    </source>
</reference>
<dbReference type="CDD" id="cd03038">
    <property type="entry name" value="GST_N_etherase_LigE"/>
    <property type="match status" value="1"/>
</dbReference>
<accession>A0A9P9A1I1</accession>
<dbReference type="InterPro" id="IPR036249">
    <property type="entry name" value="Thioredoxin-like_sf"/>
</dbReference>
<dbReference type="InterPro" id="IPR036282">
    <property type="entry name" value="Glutathione-S-Trfase_C_sf"/>
</dbReference>
<dbReference type="GeneID" id="70135622"/>
<organism evidence="2 3">
    <name type="scientific">Truncatella angustata</name>
    <dbReference type="NCBI Taxonomy" id="152316"/>
    <lineage>
        <taxon>Eukaryota</taxon>
        <taxon>Fungi</taxon>
        <taxon>Dikarya</taxon>
        <taxon>Ascomycota</taxon>
        <taxon>Pezizomycotina</taxon>
        <taxon>Sordariomycetes</taxon>
        <taxon>Xylariomycetidae</taxon>
        <taxon>Amphisphaeriales</taxon>
        <taxon>Sporocadaceae</taxon>
        <taxon>Truncatella</taxon>
    </lineage>
</organism>
<dbReference type="Gene3D" id="1.20.1050.10">
    <property type="match status" value="1"/>
</dbReference>
<evidence type="ECO:0000259" key="1">
    <source>
        <dbReference type="PROSITE" id="PS50404"/>
    </source>
</evidence>
<proteinExistence type="predicted"/>
<gene>
    <name evidence="2" type="ORF">BKA67DRAFT_655316</name>
</gene>
<comment type="caution">
    <text evidence="2">The sequence shown here is derived from an EMBL/GenBank/DDBJ whole genome shotgun (WGS) entry which is preliminary data.</text>
</comment>
<dbReference type="SUPFAM" id="SSF47616">
    <property type="entry name" value="GST C-terminal domain-like"/>
    <property type="match status" value="1"/>
</dbReference>
<dbReference type="Pfam" id="PF22041">
    <property type="entry name" value="GST_C_7"/>
    <property type="match status" value="1"/>
</dbReference>
<sequence>MSAEPIILYDLPSQAPCKCWSLNPWKTRLLLNFKGLDYKTEWVEYPDIKPKFQDHIPLADDVGIYTIPTVRTTDGTYIMDSLKIAEYIEEKYPTPSIHLDSPYVKKVVDQISASFQFGKGVRGIFFPLVPERLLNPRSAEFWYETRAKIIGKPLSEITEDERGDKAWEYATEPVKEITRLLRENSEGPFFEGNTVTYADFYWAGYLLFWKRIGDDTFQKLLSISGDGDVHLKLLEAVKPWSERDDH</sequence>
<dbReference type="InterPro" id="IPR004045">
    <property type="entry name" value="Glutathione_S-Trfase_N"/>
</dbReference>
<dbReference type="InterPro" id="IPR054416">
    <property type="entry name" value="GST_UstS-like_C"/>
</dbReference>
<feature type="domain" description="GST N-terminal" evidence="1">
    <location>
        <begin position="11"/>
        <end position="96"/>
    </location>
</feature>
<dbReference type="OrthoDB" id="4951845at2759"/>
<dbReference type="Pfam" id="PF13409">
    <property type="entry name" value="GST_N_2"/>
    <property type="match status" value="1"/>
</dbReference>
<protein>
    <submittedName>
        <fullName evidence="2">Glutathione S-transferase</fullName>
    </submittedName>
</protein>
<dbReference type="RefSeq" id="XP_045961254.1">
    <property type="nucleotide sequence ID" value="XM_046106731.1"/>
</dbReference>
<evidence type="ECO:0000313" key="3">
    <source>
        <dbReference type="Proteomes" id="UP000758603"/>
    </source>
</evidence>
<name>A0A9P9A1I1_9PEZI</name>
<keyword evidence="3" id="KW-1185">Reference proteome</keyword>
<dbReference type="PROSITE" id="PS50404">
    <property type="entry name" value="GST_NTER"/>
    <property type="match status" value="1"/>
</dbReference>
<dbReference type="Proteomes" id="UP000758603">
    <property type="component" value="Unassembled WGS sequence"/>
</dbReference>
<dbReference type="SUPFAM" id="SSF52833">
    <property type="entry name" value="Thioredoxin-like"/>
    <property type="match status" value="1"/>
</dbReference>
<dbReference type="EMBL" id="JAGPXC010000002">
    <property type="protein sequence ID" value="KAH6657020.1"/>
    <property type="molecule type" value="Genomic_DNA"/>
</dbReference>
<dbReference type="Gene3D" id="3.40.30.10">
    <property type="entry name" value="Glutaredoxin"/>
    <property type="match status" value="1"/>
</dbReference>
<evidence type="ECO:0000313" key="2">
    <source>
        <dbReference type="EMBL" id="KAH6657020.1"/>
    </source>
</evidence>
<dbReference type="AlphaFoldDB" id="A0A9P9A1I1"/>